<proteinExistence type="predicted"/>
<protein>
    <submittedName>
        <fullName evidence="1">Uncharacterized protein</fullName>
    </submittedName>
</protein>
<dbReference type="EMBL" id="UOGH01000021">
    <property type="protein sequence ID" value="VAX27023.1"/>
    <property type="molecule type" value="Genomic_DNA"/>
</dbReference>
<gene>
    <name evidence="1" type="ORF">MNBD_NITROSPIRAE02-1363</name>
</gene>
<name>A0A3B1CQS7_9ZZZZ</name>
<organism evidence="1">
    <name type="scientific">hydrothermal vent metagenome</name>
    <dbReference type="NCBI Taxonomy" id="652676"/>
    <lineage>
        <taxon>unclassified sequences</taxon>
        <taxon>metagenomes</taxon>
        <taxon>ecological metagenomes</taxon>
    </lineage>
</organism>
<reference evidence="1" key="1">
    <citation type="submission" date="2018-06" db="EMBL/GenBank/DDBJ databases">
        <authorList>
            <person name="Zhirakovskaya E."/>
        </authorList>
    </citation>
    <scope>NUCLEOTIDE SEQUENCE</scope>
</reference>
<sequence>MSESISESGKGPLPEGEDTEILDACFAPGIEPDDIAPFWALRQKTLTLRAFVTLFRGSETDVLLRLLVLSEMVSRVDPPWWGMGELRHAFGYLSGTALETVLKRLRDGGLISYDRETNSYSVTTPGQKVQSAVNLFLKNEEDEGIGMLTGLVYAGEVAGTLGKEEFEHLLYRLNQLEKEMIGAVESMSEHRILKARERYQSIWKYIEKGTDIIKKITRNTELDRASHKLAQQIGHAQSRLAKFTSIFQRALNDMDRQRIHLGNSGVSTSDLNRYLMNLDSNTLIELLDDVVGVPVMPAFLLSDIVADIAEYELIDRERQSPEDWILPEIIESPPTDESFSDDLALLETLHSEVSSIDGEKSLAELVPKRNYEESVYRLSMISLIGAKGEYGNSQVTGFINLPLRIDFNDGIETVMREGVKTISEGTISRKGQ</sequence>
<accession>A0A3B1CQS7</accession>
<dbReference type="AlphaFoldDB" id="A0A3B1CQS7"/>
<evidence type="ECO:0000313" key="1">
    <source>
        <dbReference type="EMBL" id="VAX27023.1"/>
    </source>
</evidence>